<evidence type="ECO:0000256" key="5">
    <source>
        <dbReference type="ARBA" id="ARBA00023242"/>
    </source>
</evidence>
<dbReference type="PANTHER" id="PTHR47338">
    <property type="entry name" value="ZN(II)2CYS6 TRANSCRIPTION FACTOR (EUROFUNG)-RELATED"/>
    <property type="match status" value="1"/>
</dbReference>
<protein>
    <recommendedName>
        <fullName evidence="7">Zn(2)-C6 fungal-type domain-containing protein</fullName>
    </recommendedName>
</protein>
<feature type="region of interest" description="Disordered" evidence="6">
    <location>
        <begin position="45"/>
        <end position="82"/>
    </location>
</feature>
<sequence length="533" mass="59388">MAMRNTAQRACSTCRRQKRKCTRELPECSLCLKHGRRCDYDEAIPAPTRPDVQQLPSSHPHLSPSSPGNTQASPFRPNGSSQDLALPLLTQSRFPASFFLDQDAFQLLGRSIEPATLKFPLSILDPVRDQARIRSDVDIYFNSTHTFFPIISKTRLYREIGNTGHSINADTALLLSALHLHVQPSDDTDPSSREPYKAVKAYISHIEASNAISVRLLQAALLIALYEVSNAVYPMAYMTVGHCARLGHALGIHARKRAPQISPAPASSTELEERNRTWWAVILLDRYVNVGGKSRPFACEDARPDAYLPMDDGLTLVQPLAVSTSTTVAASYFARTCQAAHLLSKVLRHLNDFDTDPEFRYQEAIQITRTVQALSSTILLEAEEQIEKTSDNTAHLVFCTAVGLCFSALFSLYNEYSCVDKFAPEQLKSPHLRDMQQQAFSGLGDICDAVLQLSARVYAAAELGGLMKTSPLIADCLYQAAATYLWYSRETGVQEWHGKMMEIKKLLVTMDVKWKSSGEYIQLLEAYEASDKF</sequence>
<keyword evidence="9" id="KW-1185">Reference proteome</keyword>
<dbReference type="Pfam" id="PF00172">
    <property type="entry name" value="Zn_clus"/>
    <property type="match status" value="1"/>
</dbReference>
<evidence type="ECO:0000256" key="6">
    <source>
        <dbReference type="SAM" id="MobiDB-lite"/>
    </source>
</evidence>
<keyword evidence="3" id="KW-0805">Transcription regulation</keyword>
<dbReference type="InterPro" id="IPR050815">
    <property type="entry name" value="TF_fung"/>
</dbReference>
<gene>
    <name evidence="8" type="ORF">CSOL1703_00010247</name>
</gene>
<dbReference type="Gene3D" id="4.10.240.10">
    <property type="entry name" value="Zn(2)-C6 fungal-type DNA-binding domain"/>
    <property type="match status" value="1"/>
</dbReference>
<dbReference type="CDD" id="cd00067">
    <property type="entry name" value="GAL4"/>
    <property type="match status" value="1"/>
</dbReference>
<dbReference type="EMBL" id="CABFOC020000007">
    <property type="protein sequence ID" value="CAH0044511.1"/>
    <property type="molecule type" value="Genomic_DNA"/>
</dbReference>
<dbReference type="InterPro" id="IPR036864">
    <property type="entry name" value="Zn2-C6_fun-type_DNA-bd_sf"/>
</dbReference>
<dbReference type="PROSITE" id="PS00463">
    <property type="entry name" value="ZN2_CY6_FUNGAL_1"/>
    <property type="match status" value="1"/>
</dbReference>
<dbReference type="Pfam" id="PF04082">
    <property type="entry name" value="Fungal_trans"/>
    <property type="match status" value="1"/>
</dbReference>
<dbReference type="InterPro" id="IPR001138">
    <property type="entry name" value="Zn2Cys6_DnaBD"/>
</dbReference>
<accession>A0A9N9W327</accession>
<dbReference type="AlphaFoldDB" id="A0A9N9W327"/>
<evidence type="ECO:0000256" key="1">
    <source>
        <dbReference type="ARBA" id="ARBA00004123"/>
    </source>
</evidence>
<dbReference type="GO" id="GO:0006351">
    <property type="term" value="P:DNA-templated transcription"/>
    <property type="evidence" value="ECO:0007669"/>
    <property type="project" value="InterPro"/>
</dbReference>
<dbReference type="PANTHER" id="PTHR47338:SF20">
    <property type="entry name" value="ZN(II)2CYS6 TRANSCRIPTION FACTOR (EUROFUNG)"/>
    <property type="match status" value="1"/>
</dbReference>
<evidence type="ECO:0000256" key="2">
    <source>
        <dbReference type="ARBA" id="ARBA00022723"/>
    </source>
</evidence>
<dbReference type="OrthoDB" id="3862662at2759"/>
<dbReference type="PROSITE" id="PS50048">
    <property type="entry name" value="ZN2_CY6_FUNGAL_2"/>
    <property type="match status" value="1"/>
</dbReference>
<comment type="subcellular location">
    <subcellularLocation>
        <location evidence="1">Nucleus</location>
    </subcellularLocation>
</comment>
<evidence type="ECO:0000256" key="4">
    <source>
        <dbReference type="ARBA" id="ARBA00023163"/>
    </source>
</evidence>
<proteinExistence type="predicted"/>
<dbReference type="GO" id="GO:0008270">
    <property type="term" value="F:zinc ion binding"/>
    <property type="evidence" value="ECO:0007669"/>
    <property type="project" value="InterPro"/>
</dbReference>
<evidence type="ECO:0000259" key="7">
    <source>
        <dbReference type="PROSITE" id="PS50048"/>
    </source>
</evidence>
<dbReference type="Proteomes" id="UP000775872">
    <property type="component" value="Unassembled WGS sequence"/>
</dbReference>
<dbReference type="CDD" id="cd12148">
    <property type="entry name" value="fungal_TF_MHR"/>
    <property type="match status" value="1"/>
</dbReference>
<dbReference type="GO" id="GO:0003677">
    <property type="term" value="F:DNA binding"/>
    <property type="evidence" value="ECO:0007669"/>
    <property type="project" value="InterPro"/>
</dbReference>
<dbReference type="InterPro" id="IPR007219">
    <property type="entry name" value="XnlR_reg_dom"/>
</dbReference>
<name>A0A9N9W327_9HYPO</name>
<dbReference type="SUPFAM" id="SSF57701">
    <property type="entry name" value="Zn2/Cys6 DNA-binding domain"/>
    <property type="match status" value="1"/>
</dbReference>
<feature type="compositionally biased region" description="Polar residues" evidence="6">
    <location>
        <begin position="68"/>
        <end position="82"/>
    </location>
</feature>
<organism evidence="8 9">
    <name type="scientific">Clonostachys solani</name>
    <dbReference type="NCBI Taxonomy" id="160281"/>
    <lineage>
        <taxon>Eukaryota</taxon>
        <taxon>Fungi</taxon>
        <taxon>Dikarya</taxon>
        <taxon>Ascomycota</taxon>
        <taxon>Pezizomycotina</taxon>
        <taxon>Sordariomycetes</taxon>
        <taxon>Hypocreomycetidae</taxon>
        <taxon>Hypocreales</taxon>
        <taxon>Bionectriaceae</taxon>
        <taxon>Clonostachys</taxon>
    </lineage>
</organism>
<evidence type="ECO:0000256" key="3">
    <source>
        <dbReference type="ARBA" id="ARBA00023015"/>
    </source>
</evidence>
<feature type="compositionally biased region" description="Low complexity" evidence="6">
    <location>
        <begin position="55"/>
        <end position="67"/>
    </location>
</feature>
<keyword evidence="5" id="KW-0539">Nucleus</keyword>
<reference evidence="9" key="1">
    <citation type="submission" date="2019-06" db="EMBL/GenBank/DDBJ databases">
        <authorList>
            <person name="Broberg M."/>
        </authorList>
    </citation>
    <scope>NUCLEOTIDE SEQUENCE [LARGE SCALE GENOMIC DNA]</scope>
</reference>
<comment type="caution">
    <text evidence="8">The sequence shown here is derived from an EMBL/GenBank/DDBJ whole genome shotgun (WGS) entry which is preliminary data.</text>
</comment>
<dbReference type="GO" id="GO:0000981">
    <property type="term" value="F:DNA-binding transcription factor activity, RNA polymerase II-specific"/>
    <property type="evidence" value="ECO:0007669"/>
    <property type="project" value="InterPro"/>
</dbReference>
<evidence type="ECO:0000313" key="9">
    <source>
        <dbReference type="Proteomes" id="UP000775872"/>
    </source>
</evidence>
<evidence type="ECO:0000313" key="8">
    <source>
        <dbReference type="EMBL" id="CAH0044511.1"/>
    </source>
</evidence>
<feature type="domain" description="Zn(2)-C6 fungal-type" evidence="7">
    <location>
        <begin position="10"/>
        <end position="40"/>
    </location>
</feature>
<keyword evidence="2" id="KW-0479">Metal-binding</keyword>
<dbReference type="SMART" id="SM00066">
    <property type="entry name" value="GAL4"/>
    <property type="match status" value="1"/>
</dbReference>
<keyword evidence="4" id="KW-0804">Transcription</keyword>
<reference evidence="8 9" key="2">
    <citation type="submission" date="2021-10" db="EMBL/GenBank/DDBJ databases">
        <authorList>
            <person name="Piombo E."/>
        </authorList>
    </citation>
    <scope>NUCLEOTIDE SEQUENCE [LARGE SCALE GENOMIC DNA]</scope>
</reference>
<dbReference type="GO" id="GO:0005634">
    <property type="term" value="C:nucleus"/>
    <property type="evidence" value="ECO:0007669"/>
    <property type="project" value="UniProtKB-SubCell"/>
</dbReference>